<reference evidence="2" key="2">
    <citation type="submission" date="2020-04" db="EMBL/GenBank/DDBJ databases">
        <authorList>
            <consortium name="NCBI Genome Project"/>
        </authorList>
    </citation>
    <scope>NUCLEOTIDE SEQUENCE</scope>
    <source>
        <strain evidence="2">CBS 342.82</strain>
    </source>
</reference>
<reference evidence="2" key="1">
    <citation type="submission" date="2020-01" db="EMBL/GenBank/DDBJ databases">
        <authorList>
            <consortium name="DOE Joint Genome Institute"/>
            <person name="Haridas S."/>
            <person name="Albert R."/>
            <person name="Binder M."/>
            <person name="Bloem J."/>
            <person name="Labutti K."/>
            <person name="Salamov A."/>
            <person name="Andreopoulos B."/>
            <person name="Baker S.E."/>
            <person name="Barry K."/>
            <person name="Bills G."/>
            <person name="Bluhm B.H."/>
            <person name="Cannon C."/>
            <person name="Castanera R."/>
            <person name="Culley D.E."/>
            <person name="Daum C."/>
            <person name="Ezra D."/>
            <person name="Gonzalez J.B."/>
            <person name="Henrissat B."/>
            <person name="Kuo A."/>
            <person name="Liang C."/>
            <person name="Lipzen A."/>
            <person name="Lutzoni F."/>
            <person name="Magnuson J."/>
            <person name="Mondo S."/>
            <person name="Nolan M."/>
            <person name="Ohm R."/>
            <person name="Pangilinan J."/>
            <person name="Park H.-J."/>
            <person name="Ramirez L."/>
            <person name="Alfaro M."/>
            <person name="Sun H."/>
            <person name="Tritt A."/>
            <person name="Yoshinaga Y."/>
            <person name="Zwiers L.-H."/>
            <person name="Turgeon B.G."/>
            <person name="Goodwin S.B."/>
            <person name="Spatafora J.W."/>
            <person name="Crous P.W."/>
            <person name="Grigoriev I.V."/>
        </authorList>
    </citation>
    <scope>NUCLEOTIDE SEQUENCE</scope>
    <source>
        <strain evidence="2">CBS 342.82</strain>
    </source>
</reference>
<evidence type="ECO:0000313" key="2">
    <source>
        <dbReference type="RefSeq" id="XP_033458246.1"/>
    </source>
</evidence>
<keyword evidence="1" id="KW-1185">Reference proteome</keyword>
<evidence type="ECO:0000313" key="1">
    <source>
        <dbReference type="Proteomes" id="UP000504637"/>
    </source>
</evidence>
<dbReference type="RefSeq" id="XP_033458246.1">
    <property type="nucleotide sequence ID" value="XM_033603305.1"/>
</dbReference>
<dbReference type="SUPFAM" id="SSF69118">
    <property type="entry name" value="AhpD-like"/>
    <property type="match status" value="1"/>
</dbReference>
<reference evidence="2" key="3">
    <citation type="submission" date="2025-08" db="UniProtKB">
        <authorList>
            <consortium name="RefSeq"/>
        </authorList>
    </citation>
    <scope>IDENTIFICATION</scope>
    <source>
        <strain evidence="2">CBS 342.82</strain>
    </source>
</reference>
<dbReference type="OrthoDB" id="2567457at2759"/>
<dbReference type="GeneID" id="54361105"/>
<dbReference type="InterPro" id="IPR029032">
    <property type="entry name" value="AhpD-like"/>
</dbReference>
<dbReference type="PANTHER" id="PTHR34846:SF5">
    <property type="entry name" value="CARBOXYMUCONOLACTONE DECARBOXYLASE-LIKE DOMAIN-CONTAINING PROTEIN"/>
    <property type="match status" value="1"/>
</dbReference>
<proteinExistence type="predicted"/>
<protein>
    <recommendedName>
        <fullName evidence="3">Carboxymuconolactone decarboxylase-like domain-containing protein</fullName>
    </recommendedName>
</protein>
<organism evidence="2">
    <name type="scientific">Dissoconium aciculare CBS 342.82</name>
    <dbReference type="NCBI Taxonomy" id="1314786"/>
    <lineage>
        <taxon>Eukaryota</taxon>
        <taxon>Fungi</taxon>
        <taxon>Dikarya</taxon>
        <taxon>Ascomycota</taxon>
        <taxon>Pezizomycotina</taxon>
        <taxon>Dothideomycetes</taxon>
        <taxon>Dothideomycetidae</taxon>
        <taxon>Mycosphaerellales</taxon>
        <taxon>Dissoconiaceae</taxon>
        <taxon>Dissoconium</taxon>
    </lineage>
</organism>
<dbReference type="Gene3D" id="1.20.1290.10">
    <property type="entry name" value="AhpD-like"/>
    <property type="match status" value="1"/>
</dbReference>
<accession>A0A6J3LZJ5</accession>
<dbReference type="Proteomes" id="UP000504637">
    <property type="component" value="Unplaced"/>
</dbReference>
<evidence type="ECO:0008006" key="3">
    <source>
        <dbReference type="Google" id="ProtNLM"/>
    </source>
</evidence>
<gene>
    <name evidence="2" type="ORF">K489DRAFT_372134</name>
</gene>
<dbReference type="PANTHER" id="PTHR34846">
    <property type="entry name" value="4-CARBOXYMUCONOLACTONE DECARBOXYLASE FAMILY PROTEIN (AFU_ORTHOLOGUE AFUA_6G11590)"/>
    <property type="match status" value="1"/>
</dbReference>
<dbReference type="AlphaFoldDB" id="A0A6J3LZJ5"/>
<sequence length="213" mass="23559">MAAENGSSVESSATAKAIPGQRAVFPYVDPRNTTPELAEAFKVLPFDRNVLKQLAHAEGFFPPISQLLGTVFRSTRELPTLEWQLVVLRTAALIGAHYVFEINTPVALVNGMPNAKRLLIAFGIVNDEFYSVRDRVLMEYVEALVRTDTVSDPLLASLKTHFTTREIIEVIVIVGLYSIFGRVTNVSRIDDDPEIPGLMDSLTKLTGQKDRGE</sequence>
<name>A0A6J3LZJ5_9PEZI</name>